<dbReference type="AlphaFoldDB" id="A0A1X9LIT8"/>
<dbReference type="Gene3D" id="1.50.10.10">
    <property type="match status" value="1"/>
</dbReference>
<dbReference type="GO" id="GO:0030596">
    <property type="term" value="F:alpha-L-rhamnosidase activity"/>
    <property type="evidence" value="ECO:0007669"/>
    <property type="project" value="UniProtKB-EC"/>
</dbReference>
<name>A0A1X9LIT8_9MICO</name>
<dbReference type="Pfam" id="PF25788">
    <property type="entry name" value="Ig_Rha78A_N"/>
    <property type="match status" value="1"/>
</dbReference>
<dbReference type="PANTHER" id="PTHR33307">
    <property type="entry name" value="ALPHA-RHAMNOSIDASE (EUROFUNG)"/>
    <property type="match status" value="1"/>
</dbReference>
<dbReference type="Gene3D" id="2.60.420.10">
    <property type="entry name" value="Maltose phosphorylase, domain 3"/>
    <property type="match status" value="1"/>
</dbReference>
<dbReference type="Pfam" id="PF17390">
    <property type="entry name" value="Bac_rhamnosid_C"/>
    <property type="match status" value="1"/>
</dbReference>
<evidence type="ECO:0000259" key="6">
    <source>
        <dbReference type="Pfam" id="PF17389"/>
    </source>
</evidence>
<dbReference type="InterPro" id="IPR013737">
    <property type="entry name" value="Bac_rhamnosid_N"/>
</dbReference>
<dbReference type="PIRSF" id="PIRSF010631">
    <property type="entry name" value="A-rhamnsds"/>
    <property type="match status" value="1"/>
</dbReference>
<dbReference type="RefSeq" id="WP_085018130.1">
    <property type="nucleotide sequence ID" value="NZ_BMHD01000001.1"/>
</dbReference>
<dbReference type="InterPro" id="IPR035398">
    <property type="entry name" value="Bac_rhamnosid_C"/>
</dbReference>
<protein>
    <recommendedName>
        <fullName evidence="2">alpha-L-rhamnosidase</fullName>
        <ecNumber evidence="2">3.2.1.40</ecNumber>
    </recommendedName>
</protein>
<dbReference type="PANTHER" id="PTHR33307:SF6">
    <property type="entry name" value="ALPHA-RHAMNOSIDASE (EUROFUNG)-RELATED"/>
    <property type="match status" value="1"/>
</dbReference>
<feature type="domain" description="Alpha-L-rhamnosidase C-terminal" evidence="7">
    <location>
        <begin position="782"/>
        <end position="849"/>
    </location>
</feature>
<evidence type="ECO:0000256" key="1">
    <source>
        <dbReference type="ARBA" id="ARBA00001445"/>
    </source>
</evidence>
<feature type="domain" description="Bacterial alpha-L-rhamnosidase N-terminal" evidence="5">
    <location>
        <begin position="135"/>
        <end position="306"/>
    </location>
</feature>
<dbReference type="Pfam" id="PF05592">
    <property type="entry name" value="Bac_rhamnosid"/>
    <property type="match status" value="1"/>
</dbReference>
<dbReference type="InterPro" id="IPR008902">
    <property type="entry name" value="Rhamnosid_concanavalin"/>
</dbReference>
<organism evidence="8 9">
    <name type="scientific">Cnuibacter physcomitrellae</name>
    <dbReference type="NCBI Taxonomy" id="1619308"/>
    <lineage>
        <taxon>Bacteria</taxon>
        <taxon>Bacillati</taxon>
        <taxon>Actinomycetota</taxon>
        <taxon>Actinomycetes</taxon>
        <taxon>Micrococcales</taxon>
        <taxon>Microbacteriaceae</taxon>
        <taxon>Cnuibacter</taxon>
    </lineage>
</organism>
<dbReference type="InterPro" id="IPR012341">
    <property type="entry name" value="6hp_glycosidase-like_sf"/>
</dbReference>
<dbReference type="InterPro" id="IPR035396">
    <property type="entry name" value="Bac_rhamnosid6H"/>
</dbReference>
<accession>A0A1X9LIT8</accession>
<evidence type="ECO:0000256" key="2">
    <source>
        <dbReference type="ARBA" id="ARBA00012652"/>
    </source>
</evidence>
<evidence type="ECO:0000259" key="7">
    <source>
        <dbReference type="Pfam" id="PF17390"/>
    </source>
</evidence>
<evidence type="ECO:0000259" key="4">
    <source>
        <dbReference type="Pfam" id="PF05592"/>
    </source>
</evidence>
<dbReference type="Gene3D" id="2.60.120.260">
    <property type="entry name" value="Galactose-binding domain-like"/>
    <property type="match status" value="2"/>
</dbReference>
<gene>
    <name evidence="8" type="ORF">B5808_02485</name>
</gene>
<evidence type="ECO:0000259" key="5">
    <source>
        <dbReference type="Pfam" id="PF08531"/>
    </source>
</evidence>
<comment type="catalytic activity">
    <reaction evidence="1">
        <text>Hydrolysis of terminal non-reducing alpha-L-rhamnose residues in alpha-L-rhamnosides.</text>
        <dbReference type="EC" id="3.2.1.40"/>
    </reaction>
</comment>
<dbReference type="STRING" id="1619308.B5808_02485"/>
<dbReference type="InterPro" id="IPR008928">
    <property type="entry name" value="6-hairpin_glycosidase_sf"/>
</dbReference>
<dbReference type="EC" id="3.2.1.40" evidence="2"/>
<dbReference type="Pfam" id="PF17389">
    <property type="entry name" value="Bac_rhamnosid6H"/>
    <property type="match status" value="1"/>
</dbReference>
<keyword evidence="9" id="KW-1185">Reference proteome</keyword>
<dbReference type="KEGG" id="cphy:B5808_02485"/>
<dbReference type="Pfam" id="PF08531">
    <property type="entry name" value="Bac_rhamnosid_N"/>
    <property type="match status" value="1"/>
</dbReference>
<sequence>MSTVTISTLRVGRRRDRPVTADARPPVSWTVDAEPGWVQSAARLRLDGERIAELEGEGCVLVAWPFEPLQGRRVHTLELQVVGADGSASDWSAPVTFSVVRRTEPWTAPSIGLAHPDRPAQPVYLRREFDVEPTVVAATLDATAHGVYQVAIDGVDVDDHVLKPGWTSYRHRLALESTDVSALLRPGRRQALTVRVAGGWFTERYGFGSSARRVYGDQPAVSIELRLEHSDGRVETVRSDERWRASSVVELESSGLYAGETRDARRHQEGWDAPGFDDGVWEPVAVVPLPPSLAVEALDVEPVRRIEERPPLAVLTTPSGATVLDFGQNLVGRVRFTVEGQRGATVTLRHAEVLEQGELCVRALRAAESIDRFTLAGRGPEVMEPEFTFHGFRYVEVSGWPGELRPEAFRAVVLHTDLDRTGGFGCSDHRLERLHDNVVWSLRGNAVGLPTDCPQRDERMGWTGDAQVFAPAAASLFGVDAFLASWLDDLALEQGDRAGLVPTIIPDVLGELSDVAAAGWGDAATVVPTVLHERYGDVALLRRCLPSMRAWVDRAHREAGPSRLWETGFQYGDWLDPTASRPDKAAADPGLVATAYLYRSTRLLADAYRAVAEAEPGGAGERDREDLVAAQGGYAALAEEVRQAFRHAYLTPAGRLMSDAPTAYALTLAFGLVDDEPTVRRLGERLAFLLRARGYRMATGFLGTPVVLDALLDSGRSAAAEQLLLQDACPSWLYPVTMGATTMWERWDSMLPDGSINPSGMTSFNHYALGSVADVLHRRVGGLAPAAPGYRRVRIRPWLVSALDHARVHQETPYGRAAVSWRRSGGSVTVVAELPAGVTASVELPDRPAFEAGSGRHEWVVDEPRSSTQAPALGVDADLADLADRPGVCALVSRRLAGADPELGREFDEFVRWVPGRTLRAELAAVSPPPELVASLDAELRALTAPAS</sequence>
<keyword evidence="3" id="KW-0378">Hydrolase</keyword>
<proteinExistence type="predicted"/>
<dbReference type="GO" id="GO:0005975">
    <property type="term" value="P:carbohydrate metabolic process"/>
    <property type="evidence" value="ECO:0007669"/>
    <property type="project" value="InterPro"/>
</dbReference>
<evidence type="ECO:0000313" key="9">
    <source>
        <dbReference type="Proteomes" id="UP000192775"/>
    </source>
</evidence>
<reference evidence="8 9" key="1">
    <citation type="submission" date="2017-04" db="EMBL/GenBank/DDBJ databases">
        <authorList>
            <person name="Afonso C.L."/>
            <person name="Miller P.J."/>
            <person name="Scott M.A."/>
            <person name="Spackman E."/>
            <person name="Goraichik I."/>
            <person name="Dimitrov K.M."/>
            <person name="Suarez D.L."/>
            <person name="Swayne D.E."/>
        </authorList>
    </citation>
    <scope>NUCLEOTIDE SEQUENCE [LARGE SCALE GENOMIC DNA]</scope>
    <source>
        <strain evidence="9">XA(T)</strain>
    </source>
</reference>
<dbReference type="Proteomes" id="UP000192775">
    <property type="component" value="Chromosome"/>
</dbReference>
<feature type="domain" description="Alpha-L-rhamnosidase concanavalin-like" evidence="4">
    <location>
        <begin position="316"/>
        <end position="415"/>
    </location>
</feature>
<evidence type="ECO:0000313" key="8">
    <source>
        <dbReference type="EMBL" id="ARJ04218.1"/>
    </source>
</evidence>
<dbReference type="EMBL" id="CP020715">
    <property type="protein sequence ID" value="ARJ04218.1"/>
    <property type="molecule type" value="Genomic_DNA"/>
</dbReference>
<feature type="domain" description="Alpha-L-rhamnosidase six-hairpin glycosidase" evidence="6">
    <location>
        <begin position="419"/>
        <end position="780"/>
    </location>
</feature>
<dbReference type="SUPFAM" id="SSF48208">
    <property type="entry name" value="Six-hairpin glycosidases"/>
    <property type="match status" value="1"/>
</dbReference>
<dbReference type="InterPro" id="IPR016007">
    <property type="entry name" value="Alpha_rhamnosid"/>
</dbReference>
<evidence type="ECO:0000256" key="3">
    <source>
        <dbReference type="ARBA" id="ARBA00022801"/>
    </source>
</evidence>